<dbReference type="AlphaFoldDB" id="A0A8J5SIV6"/>
<evidence type="ECO:0000256" key="1">
    <source>
        <dbReference type="SAM" id="MobiDB-lite"/>
    </source>
</evidence>
<evidence type="ECO:0000313" key="3">
    <source>
        <dbReference type="Proteomes" id="UP000729402"/>
    </source>
</evidence>
<protein>
    <submittedName>
        <fullName evidence="2">Uncharacterized protein</fullName>
    </submittedName>
</protein>
<comment type="caution">
    <text evidence="2">The sequence shown here is derived from an EMBL/GenBank/DDBJ whole genome shotgun (WGS) entry which is preliminary data.</text>
</comment>
<name>A0A8J5SIV6_ZIZPA</name>
<accession>A0A8J5SIV6</accession>
<reference evidence="2" key="1">
    <citation type="journal article" date="2021" name="bioRxiv">
        <title>Whole Genome Assembly and Annotation of Northern Wild Rice, Zizania palustris L., Supports a Whole Genome Duplication in the Zizania Genus.</title>
        <authorList>
            <person name="Haas M."/>
            <person name="Kono T."/>
            <person name="Macchietto M."/>
            <person name="Millas R."/>
            <person name="McGilp L."/>
            <person name="Shao M."/>
            <person name="Duquette J."/>
            <person name="Hirsch C.N."/>
            <person name="Kimball J."/>
        </authorList>
    </citation>
    <scope>NUCLEOTIDE SEQUENCE</scope>
    <source>
        <tissue evidence="2">Fresh leaf tissue</tissue>
    </source>
</reference>
<dbReference type="Proteomes" id="UP000729402">
    <property type="component" value="Unassembled WGS sequence"/>
</dbReference>
<evidence type="ECO:0000313" key="2">
    <source>
        <dbReference type="EMBL" id="KAG8064613.1"/>
    </source>
</evidence>
<dbReference type="EMBL" id="JAAALK010000285">
    <property type="protein sequence ID" value="KAG8064613.1"/>
    <property type="molecule type" value="Genomic_DNA"/>
</dbReference>
<reference evidence="2" key="2">
    <citation type="submission" date="2021-02" db="EMBL/GenBank/DDBJ databases">
        <authorList>
            <person name="Kimball J.A."/>
            <person name="Haas M.W."/>
            <person name="Macchietto M."/>
            <person name="Kono T."/>
            <person name="Duquette J."/>
            <person name="Shao M."/>
        </authorList>
    </citation>
    <scope>NUCLEOTIDE SEQUENCE</scope>
    <source>
        <tissue evidence="2">Fresh leaf tissue</tissue>
    </source>
</reference>
<proteinExistence type="predicted"/>
<organism evidence="2 3">
    <name type="scientific">Zizania palustris</name>
    <name type="common">Northern wild rice</name>
    <dbReference type="NCBI Taxonomy" id="103762"/>
    <lineage>
        <taxon>Eukaryota</taxon>
        <taxon>Viridiplantae</taxon>
        <taxon>Streptophyta</taxon>
        <taxon>Embryophyta</taxon>
        <taxon>Tracheophyta</taxon>
        <taxon>Spermatophyta</taxon>
        <taxon>Magnoliopsida</taxon>
        <taxon>Liliopsida</taxon>
        <taxon>Poales</taxon>
        <taxon>Poaceae</taxon>
        <taxon>BOP clade</taxon>
        <taxon>Oryzoideae</taxon>
        <taxon>Oryzeae</taxon>
        <taxon>Zizaniinae</taxon>
        <taxon>Zizania</taxon>
    </lineage>
</organism>
<gene>
    <name evidence="2" type="ORF">GUJ93_ZPchr0004g38695</name>
</gene>
<sequence length="171" mass="17908">MEDSSWRASTANEVTSVISNKEELALAFGFRHFDGHFVVDRGKVVGYAENSRLCGPSCEFLSDIAERAGPLLPSRQRVSVRGLNITCDSKAGPLLDSWRPCSSKGIGWGALSENKGVDVGGSSNKGGVSGVVEAVQEVSEKEAGADSATNWEKAAAQASSGETAGDNVQDD</sequence>
<keyword evidence="3" id="KW-1185">Reference proteome</keyword>
<feature type="region of interest" description="Disordered" evidence="1">
    <location>
        <begin position="137"/>
        <end position="171"/>
    </location>
</feature>